<dbReference type="SUPFAM" id="SSF53448">
    <property type="entry name" value="Nucleotide-diphospho-sugar transferases"/>
    <property type="match status" value="1"/>
</dbReference>
<dbReference type="PANTHER" id="PTHR46390">
    <property type="entry name" value="MANNOSE-1-PHOSPHATE GUANYLYLTRANSFERASE"/>
    <property type="match status" value="1"/>
</dbReference>
<dbReference type="Gene3D" id="3.90.550.10">
    <property type="entry name" value="Spore Coat Polysaccharide Biosynthesis Protein SpsA, Chain A"/>
    <property type="match status" value="1"/>
</dbReference>
<evidence type="ECO:0000256" key="2">
    <source>
        <dbReference type="ARBA" id="ARBA00012387"/>
    </source>
</evidence>
<evidence type="ECO:0000256" key="5">
    <source>
        <dbReference type="ARBA" id="ARBA00022741"/>
    </source>
</evidence>
<dbReference type="InterPro" id="IPR011051">
    <property type="entry name" value="RmlC_Cupin_sf"/>
</dbReference>
<keyword evidence="5" id="KW-0547">Nucleotide-binding</keyword>
<name>A0ABS5LQS0_9BURK</name>
<evidence type="ECO:0000256" key="7">
    <source>
        <dbReference type="ARBA" id="ARBA00047343"/>
    </source>
</evidence>
<dbReference type="CDD" id="cd02213">
    <property type="entry name" value="cupin_PMI_typeII_C"/>
    <property type="match status" value="1"/>
</dbReference>
<dbReference type="InterPro" id="IPR001538">
    <property type="entry name" value="Man6P_isomerase-2_C"/>
</dbReference>
<evidence type="ECO:0000313" key="13">
    <source>
        <dbReference type="Proteomes" id="UP001647436"/>
    </source>
</evidence>
<dbReference type="Pfam" id="PF00483">
    <property type="entry name" value="NTP_transferase"/>
    <property type="match status" value="1"/>
</dbReference>
<accession>A0ABS5LQS0</accession>
<evidence type="ECO:0000259" key="10">
    <source>
        <dbReference type="Pfam" id="PF01050"/>
    </source>
</evidence>
<evidence type="ECO:0000256" key="3">
    <source>
        <dbReference type="ARBA" id="ARBA00022679"/>
    </source>
</evidence>
<dbReference type="InterPro" id="IPR006375">
    <property type="entry name" value="Man1P_GuaTrfase/Man6P_Isoase"/>
</dbReference>
<dbReference type="SUPFAM" id="SSF51182">
    <property type="entry name" value="RmlC-like cupins"/>
    <property type="match status" value="1"/>
</dbReference>
<proteinExistence type="inferred from homology"/>
<evidence type="ECO:0000256" key="4">
    <source>
        <dbReference type="ARBA" id="ARBA00022695"/>
    </source>
</evidence>
<keyword evidence="13" id="KW-1185">Reference proteome</keyword>
<dbReference type="NCBIfam" id="TIGR01479">
    <property type="entry name" value="GMP_PMI"/>
    <property type="match status" value="1"/>
</dbReference>
<dbReference type="Gene3D" id="2.60.120.10">
    <property type="entry name" value="Jelly Rolls"/>
    <property type="match status" value="1"/>
</dbReference>
<evidence type="ECO:0000259" key="11">
    <source>
        <dbReference type="Pfam" id="PF22640"/>
    </source>
</evidence>
<feature type="domain" description="Mannose-6-phosphate isomerase type II C-terminal" evidence="10">
    <location>
        <begin position="351"/>
        <end position="464"/>
    </location>
</feature>
<feature type="domain" description="Nucleotidyl transferase" evidence="9">
    <location>
        <begin position="3"/>
        <end position="285"/>
    </location>
</feature>
<dbReference type="CDD" id="cd02509">
    <property type="entry name" value="GDP-M1P_Guanylyltransferase"/>
    <property type="match status" value="1"/>
</dbReference>
<evidence type="ECO:0000256" key="8">
    <source>
        <dbReference type="RuleBase" id="RU004190"/>
    </source>
</evidence>
<evidence type="ECO:0000256" key="6">
    <source>
        <dbReference type="ARBA" id="ARBA00023134"/>
    </source>
</evidence>
<dbReference type="InterPro" id="IPR049577">
    <property type="entry name" value="GMPP_N"/>
</dbReference>
<protein>
    <recommendedName>
        <fullName evidence="2">mannose-1-phosphate guanylyltransferase</fullName>
        <ecNumber evidence="2">2.7.7.13</ecNumber>
    </recommendedName>
</protein>
<sequence length="471" mass="52284">MIPVILSGGSGTRLWPLSRESYPKQFLSLASDKSLFQQTIARLDKNIVNRDSPIVIGNQEHRFLIAEQCRAVGVTPKAIILEPFGRNTAVAIACACIQVQEDEPEALLLVMPADHVINDIDALNKAVDIGSAIAKTQNRIVTFGVVPHSAETGYGYIRVEKKESIPQAAAEFVEKPDQATAQKYYEDGRFYWNSGIFLFRASVMLQQMQVHAPDVLESAKASMQSACVDMDFLRLNVAEFEKSPNISIDYAVMEKSDSVSVVPLDAGWSDIGAWSAVWDISKKDDKGNAAQGEVILHESNNNYIHAENRLVSVLGVDNIIVIETKDAVMVAKKERSQDVKKIVDSIKKLGKSQATSHRQVYRPWGHYDSVDSGERYQVKRILVTPGQKLSVQMHHHRSEHWIVVAGTAKVSMNGVETLVTENQSVYIPVGTIHSLENPGKIPLEIIEVQSGAYLREDDIIRYSDKYGRVSV</sequence>
<gene>
    <name evidence="12" type="primary">algA_1</name>
    <name evidence="12" type="ORF">DJFAAGMI_01594</name>
</gene>
<dbReference type="Pfam" id="PF01050">
    <property type="entry name" value="MannoseP_isomer"/>
    <property type="match status" value="1"/>
</dbReference>
<feature type="domain" description="MannoseP isomerase/GMP-like beta-helix" evidence="11">
    <location>
        <begin position="292"/>
        <end position="344"/>
    </location>
</feature>
<dbReference type="InterPro" id="IPR051161">
    <property type="entry name" value="Mannose-6P_isomerase_type2"/>
</dbReference>
<dbReference type="Proteomes" id="UP001647436">
    <property type="component" value="Unassembled WGS sequence"/>
</dbReference>
<keyword evidence="3" id="KW-0808">Transferase</keyword>
<reference evidence="12 13" key="1">
    <citation type="submission" date="2020-03" db="EMBL/GenBank/DDBJ databases">
        <title>The role of nitrogen metabolism on polyethylene biodegradation.</title>
        <authorList>
            <person name="Peixoto J."/>
            <person name="Vizzotto C.S."/>
            <person name="Ramos A."/>
            <person name="Alves G."/>
            <person name="Steindorff A."/>
            <person name="Kruger R."/>
        </authorList>
    </citation>
    <scope>NUCLEOTIDE SEQUENCE [LARGE SCALE GENOMIC DNA]</scope>
    <source>
        <strain evidence="12 13">PE63</strain>
    </source>
</reference>
<keyword evidence="6" id="KW-0342">GTP-binding</keyword>
<keyword evidence="4" id="KW-0548">Nucleotidyltransferase</keyword>
<evidence type="ECO:0000259" key="9">
    <source>
        <dbReference type="Pfam" id="PF00483"/>
    </source>
</evidence>
<dbReference type="EC" id="2.7.7.13" evidence="2"/>
<dbReference type="Pfam" id="PF22640">
    <property type="entry name" value="ManC_GMP_beta-helix"/>
    <property type="match status" value="1"/>
</dbReference>
<dbReference type="PANTHER" id="PTHR46390:SF1">
    <property type="entry name" value="MANNOSE-1-PHOSPHATE GUANYLYLTRANSFERASE"/>
    <property type="match status" value="1"/>
</dbReference>
<evidence type="ECO:0000256" key="1">
    <source>
        <dbReference type="ARBA" id="ARBA00006115"/>
    </source>
</evidence>
<evidence type="ECO:0000313" key="12">
    <source>
        <dbReference type="EMBL" id="MBS3018860.1"/>
    </source>
</evidence>
<organism evidence="12 13">
    <name type="scientific">Comamonas brasiliensis</name>
    <dbReference type="NCBI Taxonomy" id="1812482"/>
    <lineage>
        <taxon>Bacteria</taxon>
        <taxon>Pseudomonadati</taxon>
        <taxon>Pseudomonadota</taxon>
        <taxon>Betaproteobacteria</taxon>
        <taxon>Burkholderiales</taxon>
        <taxon>Comamonadaceae</taxon>
        <taxon>Comamonas</taxon>
    </lineage>
</organism>
<dbReference type="EMBL" id="JAANES010000001">
    <property type="protein sequence ID" value="MBS3018860.1"/>
    <property type="molecule type" value="Genomic_DNA"/>
</dbReference>
<comment type="caution">
    <text evidence="12">The sequence shown here is derived from an EMBL/GenBank/DDBJ whole genome shotgun (WGS) entry which is preliminary data.</text>
</comment>
<dbReference type="InterPro" id="IPR014710">
    <property type="entry name" value="RmlC-like_jellyroll"/>
</dbReference>
<dbReference type="InterPro" id="IPR005835">
    <property type="entry name" value="NTP_transferase_dom"/>
</dbReference>
<comment type="similarity">
    <text evidence="1 8">Belongs to the mannose-6-phosphate isomerase type 2 family.</text>
</comment>
<dbReference type="InterPro" id="IPR029044">
    <property type="entry name" value="Nucleotide-diphossugar_trans"/>
</dbReference>
<dbReference type="InterPro" id="IPR054566">
    <property type="entry name" value="ManC/GMP-like_b-helix"/>
</dbReference>
<comment type="catalytic activity">
    <reaction evidence="7">
        <text>alpha-D-mannose 1-phosphate + GTP + H(+) = GDP-alpha-D-mannose + diphosphate</text>
        <dbReference type="Rhea" id="RHEA:15229"/>
        <dbReference type="ChEBI" id="CHEBI:15378"/>
        <dbReference type="ChEBI" id="CHEBI:33019"/>
        <dbReference type="ChEBI" id="CHEBI:37565"/>
        <dbReference type="ChEBI" id="CHEBI:57527"/>
        <dbReference type="ChEBI" id="CHEBI:58409"/>
        <dbReference type="EC" id="2.7.7.13"/>
    </reaction>
</comment>